<dbReference type="Proteomes" id="UP001521222">
    <property type="component" value="Unassembled WGS sequence"/>
</dbReference>
<dbReference type="InterPro" id="IPR051127">
    <property type="entry name" value="Fungal_SecMet_Regulators"/>
</dbReference>
<evidence type="ECO:0000256" key="3">
    <source>
        <dbReference type="ARBA" id="ARBA00023242"/>
    </source>
</evidence>
<dbReference type="PANTHER" id="PTHR47424">
    <property type="entry name" value="REGULATORY PROTEIN GAL4"/>
    <property type="match status" value="1"/>
</dbReference>
<evidence type="ECO:0000256" key="4">
    <source>
        <dbReference type="SAM" id="MobiDB-lite"/>
    </source>
</evidence>
<evidence type="ECO:0000313" key="6">
    <source>
        <dbReference type="EMBL" id="KAL1601051.1"/>
    </source>
</evidence>
<dbReference type="Pfam" id="PF04082">
    <property type="entry name" value="Fungal_trans"/>
    <property type="match status" value="1"/>
</dbReference>
<dbReference type="InterPro" id="IPR007219">
    <property type="entry name" value="XnlR_reg_dom"/>
</dbReference>
<keyword evidence="1" id="KW-0805">Transcription regulation</keyword>
<evidence type="ECO:0000256" key="2">
    <source>
        <dbReference type="ARBA" id="ARBA00023163"/>
    </source>
</evidence>
<sequence length="405" mass="44866">MGGGDEGNANIDPSFYGSSSDLGFSRQMYGTVLQKDAAPSTSATPRDTASTQQSPILPTRTAPYAAPENFTLLPRELADRLMSLYWDRVHILYPFLHKASFVQAYEDLWKPASEQRQRHKSGLGLGASKEAGPASVIFHCAFNAALALGMQFSDLPLDEKERLSAACLTKSKDLLKLDLFDDCNIALAQTLLLLTQYFQSTNWPSKCWTSIGLACRVAQELGLHIEEDRFEQPFSATDALELIAAVKRYSATKATGAWWYNVFYTRTAGMVVLLSGLCPPILEVIGQGAWEEAWNHCVEILTKTLPQYRPVKTCLTTLSALRQNVIRQRNGHHQRISSSGHSADAQNETNQNTHLDKDIASLQGPLNDYCQSLVDSTFDPFTFVSSDVFTDFGLDFGFDFAQPLI</sequence>
<dbReference type="CDD" id="cd12148">
    <property type="entry name" value="fungal_TF_MHR"/>
    <property type="match status" value="1"/>
</dbReference>
<comment type="caution">
    <text evidence="6">The sequence shown here is derived from an EMBL/GenBank/DDBJ whole genome shotgun (WGS) entry which is preliminary data.</text>
</comment>
<keyword evidence="2" id="KW-0804">Transcription</keyword>
<keyword evidence="7" id="KW-1185">Reference proteome</keyword>
<name>A0ABR3R9F2_9PLEO</name>
<feature type="compositionally biased region" description="Polar residues" evidence="4">
    <location>
        <begin position="39"/>
        <end position="56"/>
    </location>
</feature>
<reference evidence="6 7" key="1">
    <citation type="submission" date="2024-02" db="EMBL/GenBank/DDBJ databases">
        <title>De novo assembly and annotation of 12 fungi associated with fruit tree decline syndrome in Ontario, Canada.</title>
        <authorList>
            <person name="Sulman M."/>
            <person name="Ellouze W."/>
            <person name="Ilyukhin E."/>
        </authorList>
    </citation>
    <scope>NUCLEOTIDE SEQUENCE [LARGE SCALE GENOMIC DNA]</scope>
    <source>
        <strain evidence="6 7">M97-236</strain>
    </source>
</reference>
<keyword evidence="3" id="KW-0539">Nucleus</keyword>
<feature type="region of interest" description="Disordered" evidence="4">
    <location>
        <begin position="35"/>
        <end position="61"/>
    </location>
</feature>
<evidence type="ECO:0000313" key="7">
    <source>
        <dbReference type="Proteomes" id="UP001521222"/>
    </source>
</evidence>
<evidence type="ECO:0000256" key="1">
    <source>
        <dbReference type="ARBA" id="ARBA00023015"/>
    </source>
</evidence>
<organism evidence="6 7">
    <name type="scientific">Nothophoma quercina</name>
    <dbReference type="NCBI Taxonomy" id="749835"/>
    <lineage>
        <taxon>Eukaryota</taxon>
        <taxon>Fungi</taxon>
        <taxon>Dikarya</taxon>
        <taxon>Ascomycota</taxon>
        <taxon>Pezizomycotina</taxon>
        <taxon>Dothideomycetes</taxon>
        <taxon>Pleosporomycetidae</taxon>
        <taxon>Pleosporales</taxon>
        <taxon>Pleosporineae</taxon>
        <taxon>Didymellaceae</taxon>
        <taxon>Nothophoma</taxon>
    </lineage>
</organism>
<accession>A0ABR3R9F2</accession>
<feature type="domain" description="Xylanolytic transcriptional activator regulatory" evidence="5">
    <location>
        <begin position="82"/>
        <end position="232"/>
    </location>
</feature>
<proteinExistence type="predicted"/>
<dbReference type="PANTHER" id="PTHR47424:SF4">
    <property type="entry name" value="ZN(II)2CYS6 TRANSCRIPTION FACTOR (EUROFUNG)"/>
    <property type="match status" value="1"/>
</dbReference>
<protein>
    <recommendedName>
        <fullName evidence="5">Xylanolytic transcriptional activator regulatory domain-containing protein</fullName>
    </recommendedName>
</protein>
<evidence type="ECO:0000259" key="5">
    <source>
        <dbReference type="Pfam" id="PF04082"/>
    </source>
</evidence>
<dbReference type="EMBL" id="JAKIXB020000017">
    <property type="protein sequence ID" value="KAL1601051.1"/>
    <property type="molecule type" value="Genomic_DNA"/>
</dbReference>
<gene>
    <name evidence="6" type="ORF">SLS59_005720</name>
</gene>